<dbReference type="AlphaFoldDB" id="A0A8J5Q1X4"/>
<feature type="domain" description="RNase III" evidence="1">
    <location>
        <begin position="56"/>
        <end position="192"/>
    </location>
</feature>
<dbReference type="GO" id="GO:0006396">
    <property type="term" value="P:RNA processing"/>
    <property type="evidence" value="ECO:0007669"/>
    <property type="project" value="InterPro"/>
</dbReference>
<sequence>MSIRQLVNNTTRSVTRQTWSRSVNYTSIRSIYIRTPPKTEPVEDKQSALTEQQKTIARVKEFLGEKYAIPDELALQVMTHKSFDGLKPHHEKLQILGSHLMKLYFAKHAIQRPHKNDELAINGMNLDILSTPYHTALTNPRSLGYFAKHEKLNEGLRWKCSSTQLGFESSGEMRVSAMIVNSIVGAIDFVYGKQIAEEFIHEKMARSLEKSGCYVQKQYETFD</sequence>
<reference evidence="2 3" key="1">
    <citation type="journal article" date="2021" name="DNA Res.">
        <title>Genome analysis of Candida subhashii reveals its hybrid nature and dual mitochondrial genome conformations.</title>
        <authorList>
            <person name="Mixao V."/>
            <person name="Hegedusova E."/>
            <person name="Saus E."/>
            <person name="Pryszcz L.P."/>
            <person name="Cillingova A."/>
            <person name="Nosek J."/>
            <person name="Gabaldon T."/>
        </authorList>
    </citation>
    <scope>NUCLEOTIDE SEQUENCE [LARGE SCALE GENOMIC DNA]</scope>
    <source>
        <strain evidence="2 3">CBS 10753</strain>
    </source>
</reference>
<dbReference type="EMBL" id="JAGSYN010000275">
    <property type="protein sequence ID" value="KAG7660689.1"/>
    <property type="molecule type" value="Genomic_DNA"/>
</dbReference>
<dbReference type="GO" id="GO:0005762">
    <property type="term" value="C:mitochondrial large ribosomal subunit"/>
    <property type="evidence" value="ECO:0007669"/>
    <property type="project" value="InterPro"/>
</dbReference>
<evidence type="ECO:0000259" key="1">
    <source>
        <dbReference type="PROSITE" id="PS50142"/>
    </source>
</evidence>
<name>A0A8J5Q1X4_9ASCO</name>
<dbReference type="PROSITE" id="PS50142">
    <property type="entry name" value="RNASE_3_2"/>
    <property type="match status" value="1"/>
</dbReference>
<dbReference type="OrthoDB" id="2281895at2759"/>
<evidence type="ECO:0000313" key="3">
    <source>
        <dbReference type="Proteomes" id="UP000694255"/>
    </source>
</evidence>
<dbReference type="Proteomes" id="UP000694255">
    <property type="component" value="Unassembled WGS sequence"/>
</dbReference>
<accession>A0A8J5Q1X4</accession>
<dbReference type="GO" id="GO:0032543">
    <property type="term" value="P:mitochondrial translation"/>
    <property type="evidence" value="ECO:0007669"/>
    <property type="project" value="InterPro"/>
</dbReference>
<dbReference type="Pfam" id="PF14622">
    <property type="entry name" value="Ribonucleas_3_3"/>
    <property type="match status" value="1"/>
</dbReference>
<comment type="caution">
    <text evidence="2">The sequence shown here is derived from an EMBL/GenBank/DDBJ whole genome shotgun (WGS) entry which is preliminary data.</text>
</comment>
<dbReference type="PANTHER" id="PTHR28160">
    <property type="entry name" value="54S RIBOSOMAL PROTEIN L15, MITOCHONDRIAL"/>
    <property type="match status" value="1"/>
</dbReference>
<dbReference type="GO" id="GO:0003735">
    <property type="term" value="F:structural constituent of ribosome"/>
    <property type="evidence" value="ECO:0007669"/>
    <property type="project" value="InterPro"/>
</dbReference>
<dbReference type="InterPro" id="IPR000999">
    <property type="entry name" value="RNase_III_dom"/>
</dbReference>
<dbReference type="InterPro" id="IPR040030">
    <property type="entry name" value="Ribosomal_mL57"/>
</dbReference>
<dbReference type="GeneID" id="73472606"/>
<organism evidence="2 3">
    <name type="scientific">[Candida] subhashii</name>
    <dbReference type="NCBI Taxonomy" id="561895"/>
    <lineage>
        <taxon>Eukaryota</taxon>
        <taxon>Fungi</taxon>
        <taxon>Dikarya</taxon>
        <taxon>Ascomycota</taxon>
        <taxon>Saccharomycotina</taxon>
        <taxon>Pichiomycetes</taxon>
        <taxon>Debaryomycetaceae</taxon>
        <taxon>Spathaspora</taxon>
    </lineage>
</organism>
<protein>
    <recommendedName>
        <fullName evidence="1">RNase III domain-containing protein</fullName>
    </recommendedName>
</protein>
<dbReference type="PANTHER" id="PTHR28160:SF1">
    <property type="entry name" value="LARGE RIBOSOMAL SUBUNIT PROTEIN ML57"/>
    <property type="match status" value="1"/>
</dbReference>
<evidence type="ECO:0000313" key="2">
    <source>
        <dbReference type="EMBL" id="KAG7660689.1"/>
    </source>
</evidence>
<keyword evidence="3" id="KW-1185">Reference proteome</keyword>
<dbReference type="RefSeq" id="XP_049260922.1">
    <property type="nucleotide sequence ID" value="XM_049409912.1"/>
</dbReference>
<dbReference type="GO" id="GO:0004525">
    <property type="term" value="F:ribonuclease III activity"/>
    <property type="evidence" value="ECO:0007669"/>
    <property type="project" value="InterPro"/>
</dbReference>
<proteinExistence type="predicted"/>
<gene>
    <name evidence="2" type="ORF">J8A68_005806</name>
</gene>